<keyword evidence="3" id="KW-1185">Reference proteome</keyword>
<dbReference type="SUPFAM" id="SSF46785">
    <property type="entry name" value="Winged helix' DNA-binding domain"/>
    <property type="match status" value="1"/>
</dbReference>
<dbReference type="Proteomes" id="UP000500938">
    <property type="component" value="Chromosome"/>
</dbReference>
<dbReference type="PANTHER" id="PTHR42912:SF93">
    <property type="entry name" value="N6-ADENOSINE-METHYLTRANSFERASE TMT1A"/>
    <property type="match status" value="1"/>
</dbReference>
<dbReference type="InterPro" id="IPR036388">
    <property type="entry name" value="WH-like_DNA-bd_sf"/>
</dbReference>
<protein>
    <submittedName>
        <fullName evidence="2">Metalloregulator ArsR/SmtB family transcription factor</fullName>
    </submittedName>
</protein>
<dbReference type="CDD" id="cd00090">
    <property type="entry name" value="HTH_ARSR"/>
    <property type="match status" value="1"/>
</dbReference>
<reference evidence="2 3" key="1">
    <citation type="submission" date="2020-05" db="EMBL/GenBank/DDBJ databases">
        <title>Complete genome sequence of Gemmatimonas greenlandica TET16.</title>
        <authorList>
            <person name="Zeng Y."/>
        </authorList>
    </citation>
    <scope>NUCLEOTIDE SEQUENCE [LARGE SCALE GENOMIC DNA]</scope>
    <source>
        <strain evidence="2 3">TET16</strain>
    </source>
</reference>
<dbReference type="NCBIfam" id="NF033788">
    <property type="entry name" value="HTH_metalloreg"/>
    <property type="match status" value="1"/>
</dbReference>
<dbReference type="PROSITE" id="PS50987">
    <property type="entry name" value="HTH_ARSR_2"/>
    <property type="match status" value="1"/>
</dbReference>
<gene>
    <name evidence="2" type="ORF">HKW67_16155</name>
</gene>
<dbReference type="GO" id="GO:0003700">
    <property type="term" value="F:DNA-binding transcription factor activity"/>
    <property type="evidence" value="ECO:0007669"/>
    <property type="project" value="InterPro"/>
</dbReference>
<evidence type="ECO:0000313" key="3">
    <source>
        <dbReference type="Proteomes" id="UP000500938"/>
    </source>
</evidence>
<dbReference type="InterPro" id="IPR011991">
    <property type="entry name" value="ArsR-like_HTH"/>
</dbReference>
<dbReference type="EMBL" id="CP053085">
    <property type="protein sequence ID" value="QJR36939.1"/>
    <property type="molecule type" value="Genomic_DNA"/>
</dbReference>
<feature type="domain" description="HTH arsR-type" evidence="1">
    <location>
        <begin position="1"/>
        <end position="93"/>
    </location>
</feature>
<dbReference type="PANTHER" id="PTHR42912">
    <property type="entry name" value="METHYLTRANSFERASE"/>
    <property type="match status" value="1"/>
</dbReference>
<dbReference type="RefSeq" id="WP_171226372.1">
    <property type="nucleotide sequence ID" value="NZ_CP053085.1"/>
</dbReference>
<dbReference type="KEGG" id="ggr:HKW67_16155"/>
<dbReference type="SMART" id="SM00418">
    <property type="entry name" value="HTH_ARSR"/>
    <property type="match status" value="1"/>
</dbReference>
<dbReference type="InterPro" id="IPR001845">
    <property type="entry name" value="HTH_ArsR_DNA-bd_dom"/>
</dbReference>
<dbReference type="Pfam" id="PF01022">
    <property type="entry name" value="HTH_5"/>
    <property type="match status" value="1"/>
</dbReference>
<dbReference type="InterPro" id="IPR013216">
    <property type="entry name" value="Methyltransf_11"/>
</dbReference>
<name>A0A6M4ITA0_9BACT</name>
<dbReference type="SUPFAM" id="SSF53335">
    <property type="entry name" value="S-adenosyl-L-methionine-dependent methyltransferases"/>
    <property type="match status" value="1"/>
</dbReference>
<proteinExistence type="predicted"/>
<sequence>MTSPRLAIHDRMVELADATRCRLLSALERQELTVGELATALQLPQSTVSRHLKILADEEWIASRAEGASRWYRRNPQLDADMRALWDIVRSAVGSTPAALQDAARIDAVISARRAGTQAFFATASAEWDALRNDMFGARADLSAALALLDESVIIGDLGCGTGALAAALAPHVAHVHAIDASPAMLSSASSRLAAYSNVTLSEGTLEALPLGDASLDAAVLMLVLHHVADPQRALRDVRRVLRPNGRLLIADMRPHAQERYREQMGHVWLGFDPLELTSWLHDAGFTDVRYVPLPVDPDATGPALFSATARCAVGSRSDSSLRIHR</sequence>
<dbReference type="InterPro" id="IPR036390">
    <property type="entry name" value="WH_DNA-bd_sf"/>
</dbReference>
<accession>A0A6M4ITA0</accession>
<dbReference type="Gene3D" id="3.40.50.150">
    <property type="entry name" value="Vaccinia Virus protein VP39"/>
    <property type="match status" value="1"/>
</dbReference>
<evidence type="ECO:0000259" key="1">
    <source>
        <dbReference type="PROSITE" id="PS50987"/>
    </source>
</evidence>
<dbReference type="InterPro" id="IPR050508">
    <property type="entry name" value="Methyltransf_Superfamily"/>
</dbReference>
<dbReference type="CDD" id="cd02440">
    <property type="entry name" value="AdoMet_MTases"/>
    <property type="match status" value="1"/>
</dbReference>
<dbReference type="PRINTS" id="PR00778">
    <property type="entry name" value="HTHARSR"/>
</dbReference>
<organism evidence="2 3">
    <name type="scientific">Gemmatimonas groenlandica</name>
    <dbReference type="NCBI Taxonomy" id="2732249"/>
    <lineage>
        <taxon>Bacteria</taxon>
        <taxon>Pseudomonadati</taxon>
        <taxon>Gemmatimonadota</taxon>
        <taxon>Gemmatimonadia</taxon>
        <taxon>Gemmatimonadales</taxon>
        <taxon>Gemmatimonadaceae</taxon>
        <taxon>Gemmatimonas</taxon>
    </lineage>
</organism>
<dbReference type="Pfam" id="PF08241">
    <property type="entry name" value="Methyltransf_11"/>
    <property type="match status" value="1"/>
</dbReference>
<evidence type="ECO:0000313" key="2">
    <source>
        <dbReference type="EMBL" id="QJR36939.1"/>
    </source>
</evidence>
<dbReference type="Gene3D" id="1.10.10.10">
    <property type="entry name" value="Winged helix-like DNA-binding domain superfamily/Winged helix DNA-binding domain"/>
    <property type="match status" value="1"/>
</dbReference>
<dbReference type="AlphaFoldDB" id="A0A6M4ITA0"/>
<dbReference type="GO" id="GO:0008757">
    <property type="term" value="F:S-adenosylmethionine-dependent methyltransferase activity"/>
    <property type="evidence" value="ECO:0007669"/>
    <property type="project" value="InterPro"/>
</dbReference>
<dbReference type="InterPro" id="IPR029063">
    <property type="entry name" value="SAM-dependent_MTases_sf"/>
</dbReference>